<dbReference type="VEuPathDB" id="MicrosporidiaDB:AEWQ_061580"/>
<evidence type="ECO:0000313" key="1">
    <source>
        <dbReference type="EMBL" id="AGE95668.1"/>
    </source>
</evidence>
<name>M1K432_ENCCN</name>
<organism evidence="1">
    <name type="scientific">Encephalitozoon cuniculi</name>
    <name type="common">Microsporidian parasite</name>
    <dbReference type="NCBI Taxonomy" id="6035"/>
    <lineage>
        <taxon>Eukaryota</taxon>
        <taxon>Fungi</taxon>
        <taxon>Fungi incertae sedis</taxon>
        <taxon>Microsporidia</taxon>
        <taxon>Unikaryonidae</taxon>
        <taxon>Encephalitozoon</taxon>
    </lineage>
</organism>
<dbReference type="VEuPathDB" id="MicrosporidiaDB:AEWD_061610"/>
<dbReference type="VEuPathDB" id="MicrosporidiaDB:AEWR_061590"/>
<dbReference type="VEuPathDB" id="MicrosporidiaDB:ECU06_1590"/>
<accession>M1K432</accession>
<reference evidence="1" key="1">
    <citation type="journal article" date="2013" name="Eukaryot. Cell">
        <title>Extremely Reduced Levels of Heterozygosity in the Vertebrate Pathogen Encephalitozoon cuniculi.</title>
        <authorList>
            <person name="Selman M."/>
            <person name="Sak B."/>
            <person name="Kvac M."/>
            <person name="Farinelli L."/>
            <person name="Weiss L.M."/>
            <person name="Corradi N."/>
        </authorList>
    </citation>
    <scope>NUCLEOTIDE SEQUENCE</scope>
</reference>
<dbReference type="VEuPathDB" id="MicrosporidiaDB:M970_061590"/>
<proteinExistence type="predicted"/>
<sequence>MISRLLHAGPFPQGLFHLPYKHLLRCYLFQVKVKFGSPLELKENMEIEDGMEDPDSNSLCEAADALGRVRSSIGAVHGNNGDCEAYSNSSIASKPSDIVRAYSYLLTCIDHVDGVPAVNFRDLFVVETFVLDRICEKKMLDFDRIFGEQRDPNAKRREMLKAMEGCLPNSPINIDCEQELDSLMYKVYKRRTDLNPKDIALGEIELLLVTLFRRSESSRFFKVFSRCKKSKGALRLGLLMGLKDGNDGLVDKLLWSYGEENLSTKSYFLDCKDDLIRRSIDPDWIMSVESNEEWLACRKEEMEWEECVHFWATNREGSSEAFNKSMMDLCIKHRKYEEGWIVYSKGCKKTPYVIHKACLLSLKALKETNDCKWISRLFEVIEASEPEEDDAKYLVANDVLENLSTLPENVRNLVLKGFITRIDLLDRNEEVVNLVIRGLLDLCRTCGHDKGHDLFGDYANLLYSKWKKHKLCGRYPPENQGKIESEIYSNMLSVFDTLQDKEKVLSICRDMVNSNMKMTKELCSKIQTLHTVNLESFKSEPTSLEQYSVLERLVSLVLQKH</sequence>
<dbReference type="EMBL" id="KC513609">
    <property type="protein sequence ID" value="AGE95668.1"/>
    <property type="molecule type" value="Genomic_DNA"/>
</dbReference>
<protein>
    <submittedName>
        <fullName evidence="1">Uncharacterized protein</fullName>
    </submittedName>
</protein>
<dbReference type="AlphaFoldDB" id="M1K432"/>
<gene>
    <name evidence="1" type="ORF">ECU06_1590</name>
</gene>